<keyword evidence="2" id="KW-1185">Reference proteome</keyword>
<dbReference type="OrthoDB" id="1749524at2759"/>
<gene>
    <name evidence="1" type="ORF">CXB51_003784</name>
</gene>
<accession>A0A8J6DBR5</accession>
<name>A0A8J6DBR5_9ROSI</name>
<dbReference type="AlphaFoldDB" id="A0A8J6DBR5"/>
<dbReference type="Proteomes" id="UP000701853">
    <property type="component" value="Chromosome 2"/>
</dbReference>
<proteinExistence type="predicted"/>
<evidence type="ECO:0000313" key="1">
    <source>
        <dbReference type="EMBL" id="KAG8501440.1"/>
    </source>
</evidence>
<sequence length="92" mass="9895">MLPLIITRSELVSVGGKGCHGMVSAFVLNCNIASPFAVKALACAQAMHLGLDLGLQLAVVEGYVLLVIKKCQSSETDESEMGAYIRDIQHYR</sequence>
<organism evidence="1 2">
    <name type="scientific">Gossypium anomalum</name>
    <dbReference type="NCBI Taxonomy" id="47600"/>
    <lineage>
        <taxon>Eukaryota</taxon>
        <taxon>Viridiplantae</taxon>
        <taxon>Streptophyta</taxon>
        <taxon>Embryophyta</taxon>
        <taxon>Tracheophyta</taxon>
        <taxon>Spermatophyta</taxon>
        <taxon>Magnoliopsida</taxon>
        <taxon>eudicotyledons</taxon>
        <taxon>Gunneridae</taxon>
        <taxon>Pentapetalae</taxon>
        <taxon>rosids</taxon>
        <taxon>malvids</taxon>
        <taxon>Malvales</taxon>
        <taxon>Malvaceae</taxon>
        <taxon>Malvoideae</taxon>
        <taxon>Gossypium</taxon>
    </lineage>
</organism>
<evidence type="ECO:0008006" key="3">
    <source>
        <dbReference type="Google" id="ProtNLM"/>
    </source>
</evidence>
<comment type="caution">
    <text evidence="1">The sequence shown here is derived from an EMBL/GenBank/DDBJ whole genome shotgun (WGS) entry which is preliminary data.</text>
</comment>
<evidence type="ECO:0000313" key="2">
    <source>
        <dbReference type="Proteomes" id="UP000701853"/>
    </source>
</evidence>
<dbReference type="EMBL" id="JAHUZN010000002">
    <property type="protein sequence ID" value="KAG8501440.1"/>
    <property type="molecule type" value="Genomic_DNA"/>
</dbReference>
<reference evidence="1 2" key="1">
    <citation type="journal article" date="2021" name="bioRxiv">
        <title>The Gossypium anomalum genome as a resource for cotton improvement and evolutionary analysis of hybrid incompatibility.</title>
        <authorList>
            <person name="Grover C.E."/>
            <person name="Yuan D."/>
            <person name="Arick M.A."/>
            <person name="Miller E.R."/>
            <person name="Hu G."/>
            <person name="Peterson D.G."/>
            <person name="Wendel J.F."/>
            <person name="Udall J.A."/>
        </authorList>
    </citation>
    <scope>NUCLEOTIDE SEQUENCE [LARGE SCALE GENOMIC DNA]</scope>
    <source>
        <strain evidence="1">JFW-Udall</strain>
        <tissue evidence="1">Leaf</tissue>
    </source>
</reference>
<protein>
    <recommendedName>
        <fullName evidence="3">RNase H type-1 domain-containing protein</fullName>
    </recommendedName>
</protein>